<comment type="caution">
    <text evidence="2">The sequence shown here is derived from an EMBL/GenBank/DDBJ whole genome shotgun (WGS) entry which is preliminary data.</text>
</comment>
<reference evidence="2 3" key="1">
    <citation type="submission" date="2019-10" db="EMBL/GenBank/DDBJ databases">
        <authorList>
            <person name="Palmer J.M."/>
        </authorList>
    </citation>
    <scope>NUCLEOTIDE SEQUENCE [LARGE SCALE GENOMIC DNA]</scope>
    <source>
        <strain evidence="2 3">TWF506</strain>
    </source>
</reference>
<proteinExistence type="predicted"/>
<organism evidence="2 3">
    <name type="scientific">Arthrobotrys conoides</name>
    <dbReference type="NCBI Taxonomy" id="74498"/>
    <lineage>
        <taxon>Eukaryota</taxon>
        <taxon>Fungi</taxon>
        <taxon>Dikarya</taxon>
        <taxon>Ascomycota</taxon>
        <taxon>Pezizomycotina</taxon>
        <taxon>Orbiliomycetes</taxon>
        <taxon>Orbiliales</taxon>
        <taxon>Orbiliaceae</taxon>
        <taxon>Arthrobotrys</taxon>
    </lineage>
</organism>
<evidence type="ECO:0008006" key="4">
    <source>
        <dbReference type="Google" id="ProtNLM"/>
    </source>
</evidence>
<accession>A0AAN8S3W9</accession>
<evidence type="ECO:0000256" key="1">
    <source>
        <dbReference type="SAM" id="Coils"/>
    </source>
</evidence>
<evidence type="ECO:0000313" key="3">
    <source>
        <dbReference type="Proteomes" id="UP001307849"/>
    </source>
</evidence>
<sequence length="809" mass="93197">MSVQLAQYQPNKPTRVYHKMEKLEPFKVLILEKHEAGMSQKRLRAIVKNLVGFDPGPSRMKRILQEWHAPKVNLTRARKAHIQKVVKERREMQKVDPRVKFSIKGQTKVLIQEEVDEIMKISDLAGVKPDPVGMQLYTPTPGPSSTPTEEQLHPGEPHYTLESPHIRNSGPYFDTTIVDGDTEIILGKAMEMNEDENGMECEEGFMISNQSDEEDLQLNHHRSEETIEELQQIIARQLKRVKTEDTAGIEIDEDLLDSIIEEVDTEYELSDEDFDDSDNSDDSDDLVIDWLSPMLRRYARRYRIYYEDFIEFWEDIAKDMVEKVEVYIARGLSPEVAGRMASKENEEEHGFHLPYEVCLDILQINGPKEIEIDEDEGRDILTYFEDLFSYLRANHKDSLKNLFASRADLFKSYVIHLPRFITEYGVRSFFVATSILSAFQMLAIYAFKFFGDLLSPLADRSIGIFEQIGMGDNTFIWDYDYFELRNCQGRDRVLERLSHCYGGTGHPILVQRDIFEALQMALKNNPGDRKALDQLLSKIGHNIQLCVQNFPQGKGLIDMFLAVWELFDNVSASAATKLRKPLQNCIPSFERSHADKKYPSTALAVCTISLGMTYAHTENFGVSLELLIKGQGIFAERYAATEFSGSMIFLLQDISNIVEARGPVLYLSLQPIFVDYHKYLSKSQRLRSLWERLEWQKLLKKYKTYKNNLLKEDYSKILAHRPRSRSSTPDLRSYHYYASLKDWMYSQGWEDSTADIHLGGQVMEVDDTGTGIHTTTTEISAEEELRMITQRYIQAEAAGLVDANGRFPF</sequence>
<protein>
    <recommendedName>
        <fullName evidence="4">Clr5 domain-containing protein</fullName>
    </recommendedName>
</protein>
<dbReference type="AlphaFoldDB" id="A0AAN8S3W9"/>
<dbReference type="EMBL" id="JAVHJM010000002">
    <property type="protein sequence ID" value="KAK6518726.1"/>
    <property type="molecule type" value="Genomic_DNA"/>
</dbReference>
<dbReference type="Proteomes" id="UP001307849">
    <property type="component" value="Unassembled WGS sequence"/>
</dbReference>
<name>A0AAN8S3W9_9PEZI</name>
<evidence type="ECO:0000313" key="2">
    <source>
        <dbReference type="EMBL" id="KAK6518726.1"/>
    </source>
</evidence>
<keyword evidence="3" id="KW-1185">Reference proteome</keyword>
<gene>
    <name evidence="2" type="ORF">TWF506_005864</name>
</gene>
<feature type="coiled-coil region" evidence="1">
    <location>
        <begin position="213"/>
        <end position="240"/>
    </location>
</feature>
<keyword evidence="1" id="KW-0175">Coiled coil</keyword>